<dbReference type="RefSeq" id="WP_097019390.1">
    <property type="nucleotide sequence ID" value="NZ_OBDZ01000038.1"/>
</dbReference>
<feature type="signal peptide" evidence="1">
    <location>
        <begin position="1"/>
        <end position="20"/>
    </location>
</feature>
<gene>
    <name evidence="2" type="ORF">SAMN06265827_1388</name>
</gene>
<feature type="chain" id="PRO_5013193711" evidence="1">
    <location>
        <begin position="21"/>
        <end position="153"/>
    </location>
</feature>
<accession>A0A285IBS8</accession>
<evidence type="ECO:0000313" key="2">
    <source>
        <dbReference type="EMBL" id="SNY45422.1"/>
    </source>
</evidence>
<protein>
    <submittedName>
        <fullName evidence="2">Uncharacterized protein</fullName>
    </submittedName>
</protein>
<dbReference type="Proteomes" id="UP000219573">
    <property type="component" value="Unassembled WGS sequence"/>
</dbReference>
<keyword evidence="3" id="KW-1185">Reference proteome</keyword>
<dbReference type="OrthoDB" id="9928388at2"/>
<organism evidence="2 3">
    <name type="scientific">Orenia metallireducens</name>
    <dbReference type="NCBI Taxonomy" id="1413210"/>
    <lineage>
        <taxon>Bacteria</taxon>
        <taxon>Bacillati</taxon>
        <taxon>Bacillota</taxon>
        <taxon>Clostridia</taxon>
        <taxon>Halanaerobiales</taxon>
        <taxon>Halobacteroidaceae</taxon>
        <taxon>Orenia</taxon>
    </lineage>
</organism>
<evidence type="ECO:0000256" key="1">
    <source>
        <dbReference type="SAM" id="SignalP"/>
    </source>
</evidence>
<keyword evidence="1" id="KW-0732">Signal</keyword>
<reference evidence="3" key="1">
    <citation type="submission" date="2017-09" db="EMBL/GenBank/DDBJ databases">
        <authorList>
            <person name="Varghese N."/>
            <person name="Submissions S."/>
        </authorList>
    </citation>
    <scope>NUCLEOTIDE SEQUENCE [LARGE SCALE GENOMIC DNA]</scope>
    <source>
        <strain evidence="3">MSL47</strain>
    </source>
</reference>
<sequence length="153" mass="17700">MKKYFLMIFMLLLINASAFASGSLNAGKSEPANLVVYRSKSLSTAGYWDLSDYKLPAKAVITGIKVKWDYFSSLSNQRYSGLELYLYNQKGKKVLLKNNLIGSYASTDKFNGELPKQKWKLRYKVKDFKYEGSYFAITPQLIIYYEFKKDKED</sequence>
<dbReference type="EMBL" id="OBDZ01000038">
    <property type="protein sequence ID" value="SNY45422.1"/>
    <property type="molecule type" value="Genomic_DNA"/>
</dbReference>
<proteinExistence type="predicted"/>
<name>A0A285IBS8_9FIRM</name>
<dbReference type="AlphaFoldDB" id="A0A285IBS8"/>
<evidence type="ECO:0000313" key="3">
    <source>
        <dbReference type="Proteomes" id="UP000219573"/>
    </source>
</evidence>